<comment type="pathway">
    <text evidence="4">Phospholipid metabolism.</text>
</comment>
<evidence type="ECO:0000313" key="7">
    <source>
        <dbReference type="EMBL" id="TQC76732.1"/>
    </source>
</evidence>
<feature type="domain" description="Methyltransferase" evidence="6">
    <location>
        <begin position="84"/>
        <end position="177"/>
    </location>
</feature>
<keyword evidence="2 7" id="KW-0489">Methyltransferase</keyword>
<protein>
    <submittedName>
        <fullName evidence="7">Class I SAM-dependent methyltransferase</fullName>
    </submittedName>
</protein>
<evidence type="ECO:0000256" key="2">
    <source>
        <dbReference type="ARBA" id="ARBA00022603"/>
    </source>
</evidence>
<reference evidence="7 8" key="1">
    <citation type="submission" date="2019-06" db="EMBL/GenBank/DDBJ databases">
        <title>Pantoea dispersa Assembly.</title>
        <authorList>
            <person name="Wang J."/>
        </authorList>
    </citation>
    <scope>NUCLEOTIDE SEQUENCE [LARGE SCALE GENOMIC DNA]</scope>
    <source>
        <strain evidence="8">bio</strain>
    </source>
</reference>
<gene>
    <name evidence="7" type="ORF">FK492_01630</name>
</gene>
<accession>A0ABY3A3D2</accession>
<dbReference type="Gene3D" id="3.40.50.150">
    <property type="entry name" value="Vaccinia Virus protein VP39"/>
    <property type="match status" value="1"/>
</dbReference>
<dbReference type="SUPFAM" id="SSF53335">
    <property type="entry name" value="S-adenosyl-L-methionine-dependent methyltransferases"/>
    <property type="match status" value="1"/>
</dbReference>
<evidence type="ECO:0000256" key="5">
    <source>
        <dbReference type="ARBA" id="ARBA00047622"/>
    </source>
</evidence>
<dbReference type="PANTHER" id="PTHR44307">
    <property type="entry name" value="PHOSPHOETHANOLAMINE METHYLTRANSFERASE"/>
    <property type="match status" value="1"/>
</dbReference>
<dbReference type="InterPro" id="IPR029063">
    <property type="entry name" value="SAM-dependent_MTases_sf"/>
</dbReference>
<comment type="catalytic activity">
    <reaction evidence="5">
        <text>phosphoethanolamine + S-adenosyl-L-methionine = N-methylethanolamine phosphate + S-adenosyl-L-homocysteine + H(+)</text>
        <dbReference type="Rhea" id="RHEA:20365"/>
        <dbReference type="ChEBI" id="CHEBI:15378"/>
        <dbReference type="ChEBI" id="CHEBI:57781"/>
        <dbReference type="ChEBI" id="CHEBI:57856"/>
        <dbReference type="ChEBI" id="CHEBI:58190"/>
        <dbReference type="ChEBI" id="CHEBI:59789"/>
        <dbReference type="EC" id="2.1.1.103"/>
    </reaction>
    <physiologicalReaction direction="left-to-right" evidence="5">
        <dbReference type="Rhea" id="RHEA:20366"/>
    </physiologicalReaction>
</comment>
<dbReference type="Proteomes" id="UP000319715">
    <property type="component" value="Unassembled WGS sequence"/>
</dbReference>
<comment type="pathway">
    <text evidence="1">Lipid metabolism.</text>
</comment>
<evidence type="ECO:0000256" key="3">
    <source>
        <dbReference type="ARBA" id="ARBA00022679"/>
    </source>
</evidence>
<evidence type="ECO:0000256" key="1">
    <source>
        <dbReference type="ARBA" id="ARBA00005189"/>
    </source>
</evidence>
<evidence type="ECO:0000313" key="8">
    <source>
        <dbReference type="Proteomes" id="UP000319715"/>
    </source>
</evidence>
<dbReference type="EMBL" id="VICF01000001">
    <property type="protein sequence ID" value="TQC76732.1"/>
    <property type="molecule type" value="Genomic_DNA"/>
</dbReference>
<proteinExistence type="predicted"/>
<keyword evidence="8" id="KW-1185">Reference proteome</keyword>
<keyword evidence="3" id="KW-0808">Transferase</keyword>
<dbReference type="GO" id="GO:0008168">
    <property type="term" value="F:methyltransferase activity"/>
    <property type="evidence" value="ECO:0007669"/>
    <property type="project" value="UniProtKB-KW"/>
</dbReference>
<organism evidence="7 8">
    <name type="scientific">Pantoea dispersa</name>
    <dbReference type="NCBI Taxonomy" id="59814"/>
    <lineage>
        <taxon>Bacteria</taxon>
        <taxon>Pseudomonadati</taxon>
        <taxon>Pseudomonadota</taxon>
        <taxon>Gammaproteobacteria</taxon>
        <taxon>Enterobacterales</taxon>
        <taxon>Erwiniaceae</taxon>
        <taxon>Pantoea</taxon>
    </lineage>
</organism>
<sequence>MSRKVMLIFLLIMNAGRIAKIRLNEMLDAKKVKDFWDRRPDNYNKLSFESLANLENDPQFLDIKIRTEMEKVFAWLPDLTGKTVLDLGAGVGQWAFRFQHEGAKKITAVEFSAAMIEVGKLEASKRNINNVDFILSSAENYCSSEQYDVIFISGLMIYLNDEQAEKMLSNLRAYSKPESTILLRDGTGVGERFEINNRYSANLQAEYSATYRTAEQYENIFARHGFSLIRSENMFPEGHMLNKYPETRLRLYHFEQKNG</sequence>
<dbReference type="PANTHER" id="PTHR44307:SF2">
    <property type="entry name" value="PHOSPHOETHANOLAMINE METHYLTRANSFERASE ISOFORM X1"/>
    <property type="match status" value="1"/>
</dbReference>
<dbReference type="GO" id="GO:0032259">
    <property type="term" value="P:methylation"/>
    <property type="evidence" value="ECO:0007669"/>
    <property type="project" value="UniProtKB-KW"/>
</dbReference>
<evidence type="ECO:0000259" key="6">
    <source>
        <dbReference type="Pfam" id="PF13649"/>
    </source>
</evidence>
<dbReference type="InterPro" id="IPR041698">
    <property type="entry name" value="Methyltransf_25"/>
</dbReference>
<comment type="caution">
    <text evidence="7">The sequence shown here is derived from an EMBL/GenBank/DDBJ whole genome shotgun (WGS) entry which is preliminary data.</text>
</comment>
<evidence type="ECO:0000256" key="4">
    <source>
        <dbReference type="ARBA" id="ARBA00025707"/>
    </source>
</evidence>
<dbReference type="Pfam" id="PF13649">
    <property type="entry name" value="Methyltransf_25"/>
    <property type="match status" value="1"/>
</dbReference>
<dbReference type="CDD" id="cd02440">
    <property type="entry name" value="AdoMet_MTases"/>
    <property type="match status" value="1"/>
</dbReference>
<name>A0ABY3A3D2_9GAMM</name>